<evidence type="ECO:0000313" key="4">
    <source>
        <dbReference type="EMBL" id="WAR14774.1"/>
    </source>
</evidence>
<feature type="signal peptide" evidence="3">
    <location>
        <begin position="1"/>
        <end position="28"/>
    </location>
</feature>
<evidence type="ECO:0000256" key="2">
    <source>
        <dbReference type="ARBA" id="ARBA00023136"/>
    </source>
</evidence>
<gene>
    <name evidence="4" type="ORF">MAR_004879</name>
</gene>
<keyword evidence="5" id="KW-1185">Reference proteome</keyword>
<keyword evidence="3" id="KW-0732">Signal</keyword>
<accession>A0ABY7F0B2</accession>
<evidence type="ECO:0000256" key="1">
    <source>
        <dbReference type="ARBA" id="ARBA00004184"/>
    </source>
</evidence>
<evidence type="ECO:0000256" key="3">
    <source>
        <dbReference type="SAM" id="SignalP"/>
    </source>
</evidence>
<feature type="non-terminal residue" evidence="4">
    <location>
        <position position="380"/>
    </location>
</feature>
<organism evidence="4 5">
    <name type="scientific">Mya arenaria</name>
    <name type="common">Soft-shell clam</name>
    <dbReference type="NCBI Taxonomy" id="6604"/>
    <lineage>
        <taxon>Eukaryota</taxon>
        <taxon>Metazoa</taxon>
        <taxon>Spiralia</taxon>
        <taxon>Lophotrochozoa</taxon>
        <taxon>Mollusca</taxon>
        <taxon>Bivalvia</taxon>
        <taxon>Autobranchia</taxon>
        <taxon>Heteroconchia</taxon>
        <taxon>Euheterodonta</taxon>
        <taxon>Imparidentia</taxon>
        <taxon>Neoheterodontei</taxon>
        <taxon>Myida</taxon>
        <taxon>Myoidea</taxon>
        <taxon>Myidae</taxon>
        <taxon>Mya</taxon>
    </lineage>
</organism>
<keyword evidence="2" id="KW-0472">Membrane</keyword>
<comment type="subcellular location">
    <subcellularLocation>
        <location evidence="1">Endomembrane system</location>
        <topology evidence="1">Peripheral membrane protein</topology>
    </subcellularLocation>
</comment>
<name>A0ABY7F0B2_MYAAR</name>
<reference evidence="4" key="1">
    <citation type="submission" date="2022-11" db="EMBL/GenBank/DDBJ databases">
        <title>Centuries of genome instability and evolution in soft-shell clam transmissible cancer (bioRxiv).</title>
        <authorList>
            <person name="Hart S.F.M."/>
            <person name="Yonemitsu M.A."/>
            <person name="Giersch R.M."/>
            <person name="Beal B.F."/>
            <person name="Arriagada G."/>
            <person name="Davis B.W."/>
            <person name="Ostrander E.A."/>
            <person name="Goff S.P."/>
            <person name="Metzger M.J."/>
        </authorList>
    </citation>
    <scope>NUCLEOTIDE SEQUENCE</scope>
    <source>
        <strain evidence="4">MELC-2E11</strain>
        <tissue evidence="4">Siphon/mantle</tissue>
    </source>
</reference>
<dbReference type="PROSITE" id="PS51257">
    <property type="entry name" value="PROKAR_LIPOPROTEIN"/>
    <property type="match status" value="1"/>
</dbReference>
<dbReference type="PANTHER" id="PTHR21630">
    <property type="entry name" value="VEPH-A/MELTED"/>
    <property type="match status" value="1"/>
</dbReference>
<feature type="chain" id="PRO_5047155310" evidence="3">
    <location>
        <begin position="29"/>
        <end position="380"/>
    </location>
</feature>
<dbReference type="PANTHER" id="PTHR21630:SF10">
    <property type="entry name" value="VENTRICULAR ZONE-EXPRESSED PH DOMAIN-CONTAINING PROTEIN HOMOLOG 1"/>
    <property type="match status" value="1"/>
</dbReference>
<evidence type="ECO:0000313" key="5">
    <source>
        <dbReference type="Proteomes" id="UP001164746"/>
    </source>
</evidence>
<proteinExistence type="predicted"/>
<dbReference type="EMBL" id="CP111020">
    <property type="protein sequence ID" value="WAR14774.1"/>
    <property type="molecule type" value="Genomic_DNA"/>
</dbReference>
<dbReference type="Proteomes" id="UP001164746">
    <property type="component" value="Chromosome 9"/>
</dbReference>
<sequence>MLKIKRSISVIHVKTMYWLLVILTAVGCAPVVKDPVDIVLHAKNSDFVSYNVEQAENSESELSTEDNLERIIELLKETTGNYETVEDSNHERQKNGGYTIYGELLDIFENYQVIKEKEQNEAFDSAEVQAINDELLDILGEITTDSKADVLDALYDFIDDNIGNILQELITKLENEAIESPKPTKPSWDVKGWTNQHVSDAISAHYDIIKGDNRPIPSEDDSRNRRIEHDAAKEAPLMDVKVNVKTDDFTSQNYNLKVLYEKHGGVCTLIRGYSNNPIYVISKCPLGTPHSVVRELCESAAPLPIQIDSNNAIDITKTPVQDVEEMHELFAQVLKKKDLSKAGELFSIDDNDIKSDLSSVLERICEIAKSSEYATSLKAK</sequence>
<protein>
    <submittedName>
        <fullName evidence="4">MELT-like protein</fullName>
    </submittedName>
</protein>
<dbReference type="InterPro" id="IPR039888">
    <property type="entry name" value="Melted-like"/>
</dbReference>